<proteinExistence type="inferred from homology"/>
<accession>A0ABD0Q879</accession>
<organism evidence="4 5">
    <name type="scientific">Cirrhinus mrigala</name>
    <name type="common">Mrigala</name>
    <dbReference type="NCBI Taxonomy" id="683832"/>
    <lineage>
        <taxon>Eukaryota</taxon>
        <taxon>Metazoa</taxon>
        <taxon>Chordata</taxon>
        <taxon>Craniata</taxon>
        <taxon>Vertebrata</taxon>
        <taxon>Euteleostomi</taxon>
        <taxon>Actinopterygii</taxon>
        <taxon>Neopterygii</taxon>
        <taxon>Teleostei</taxon>
        <taxon>Ostariophysi</taxon>
        <taxon>Cypriniformes</taxon>
        <taxon>Cyprinidae</taxon>
        <taxon>Labeoninae</taxon>
        <taxon>Labeonini</taxon>
        <taxon>Cirrhinus</taxon>
    </lineage>
</organism>
<dbReference type="Gene3D" id="3.30.70.270">
    <property type="match status" value="1"/>
</dbReference>
<dbReference type="InterPro" id="IPR043502">
    <property type="entry name" value="DNA/RNA_pol_sf"/>
</dbReference>
<dbReference type="SUPFAM" id="SSF56672">
    <property type="entry name" value="DNA/RNA polymerases"/>
    <property type="match status" value="1"/>
</dbReference>
<evidence type="ECO:0000259" key="3">
    <source>
        <dbReference type="PROSITE" id="PS50878"/>
    </source>
</evidence>
<dbReference type="EC" id="3.1.26.4" evidence="2"/>
<keyword evidence="5" id="KW-1185">Reference proteome</keyword>
<protein>
    <recommendedName>
        <fullName evidence="2">ribonuclease H</fullName>
        <ecNumber evidence="2">3.1.26.4</ecNumber>
    </recommendedName>
</protein>
<dbReference type="GO" id="GO:0004523">
    <property type="term" value="F:RNA-DNA hybrid ribonuclease activity"/>
    <property type="evidence" value="ECO:0007669"/>
    <property type="project" value="UniProtKB-EC"/>
</dbReference>
<dbReference type="InterPro" id="IPR000477">
    <property type="entry name" value="RT_dom"/>
</dbReference>
<dbReference type="InterPro" id="IPR043128">
    <property type="entry name" value="Rev_trsase/Diguanyl_cyclase"/>
</dbReference>
<evidence type="ECO:0000256" key="1">
    <source>
        <dbReference type="ARBA" id="ARBA00010879"/>
    </source>
</evidence>
<name>A0ABD0Q879_CIRMR</name>
<gene>
    <name evidence="4" type="ORF">M9458_021436</name>
</gene>
<comment type="similarity">
    <text evidence="1">Belongs to the beta type-B retroviral polymerase family. HERV class-II K(HML-2) pol subfamily.</text>
</comment>
<dbReference type="AlphaFoldDB" id="A0ABD0Q879"/>
<dbReference type="Gene3D" id="3.10.10.10">
    <property type="entry name" value="HIV Type 1 Reverse Transcriptase, subunit A, domain 1"/>
    <property type="match status" value="1"/>
</dbReference>
<sequence length="78" mass="9028">ESGFYSHYFLVPKKDGGLRPILDLRHLNCALMKRPFRMIMLKQILSPVHPGYWFCSLDLKDAYKIAFKSRLPPTTGDS</sequence>
<feature type="domain" description="Reverse transcriptase" evidence="3">
    <location>
        <begin position="1"/>
        <end position="78"/>
    </location>
</feature>
<evidence type="ECO:0000313" key="5">
    <source>
        <dbReference type="Proteomes" id="UP001529510"/>
    </source>
</evidence>
<evidence type="ECO:0000256" key="2">
    <source>
        <dbReference type="ARBA" id="ARBA00012180"/>
    </source>
</evidence>
<dbReference type="PROSITE" id="PS50878">
    <property type="entry name" value="RT_POL"/>
    <property type="match status" value="1"/>
</dbReference>
<dbReference type="EMBL" id="JAMKFB020000010">
    <property type="protein sequence ID" value="KAL0182061.1"/>
    <property type="molecule type" value="Genomic_DNA"/>
</dbReference>
<feature type="non-terminal residue" evidence="4">
    <location>
        <position position="1"/>
    </location>
</feature>
<evidence type="ECO:0000313" key="4">
    <source>
        <dbReference type="EMBL" id="KAL0182061.1"/>
    </source>
</evidence>
<comment type="caution">
    <text evidence="4">The sequence shown here is derived from an EMBL/GenBank/DDBJ whole genome shotgun (WGS) entry which is preliminary data.</text>
</comment>
<dbReference type="Proteomes" id="UP001529510">
    <property type="component" value="Unassembled WGS sequence"/>
</dbReference>
<reference evidence="4 5" key="1">
    <citation type="submission" date="2024-05" db="EMBL/GenBank/DDBJ databases">
        <title>Genome sequencing and assembly of Indian major carp, Cirrhinus mrigala (Hamilton, 1822).</title>
        <authorList>
            <person name="Mohindra V."/>
            <person name="Chowdhury L.M."/>
            <person name="Lal K."/>
            <person name="Jena J.K."/>
        </authorList>
    </citation>
    <scope>NUCLEOTIDE SEQUENCE [LARGE SCALE GENOMIC DNA]</scope>
    <source>
        <strain evidence="4">CM1030</strain>
        <tissue evidence="4">Blood</tissue>
    </source>
</reference>